<accession>A0ABN0SVX0</accession>
<evidence type="ECO:0000256" key="3">
    <source>
        <dbReference type="ARBA" id="ARBA00022827"/>
    </source>
</evidence>
<dbReference type="PANTHER" id="PTHR42887:SF2">
    <property type="entry name" value="OS12G0638800 PROTEIN"/>
    <property type="match status" value="1"/>
</dbReference>
<dbReference type="InterPro" id="IPR023166">
    <property type="entry name" value="BaiN-like_dom_sf"/>
</dbReference>
<dbReference type="Proteomes" id="UP001501221">
    <property type="component" value="Unassembled WGS sequence"/>
</dbReference>
<feature type="domain" description="RsdA/BaiN/AoA(So)-like Rossmann fold-like" evidence="4">
    <location>
        <begin position="5"/>
        <end position="393"/>
    </location>
</feature>
<gene>
    <name evidence="6" type="ORF">GCM10009123_07480</name>
</gene>
<evidence type="ECO:0000313" key="7">
    <source>
        <dbReference type="Proteomes" id="UP001501221"/>
    </source>
</evidence>
<dbReference type="Pfam" id="PF03486">
    <property type="entry name" value="HI0933_like"/>
    <property type="match status" value="1"/>
</dbReference>
<dbReference type="InterPro" id="IPR057661">
    <property type="entry name" value="RsdA/BaiN/AoA(So)_Rossmann"/>
</dbReference>
<evidence type="ECO:0000259" key="5">
    <source>
        <dbReference type="Pfam" id="PF22780"/>
    </source>
</evidence>
<dbReference type="InterPro" id="IPR055178">
    <property type="entry name" value="RsdA/BaiN/AoA(So)-like_dom"/>
</dbReference>
<evidence type="ECO:0000313" key="6">
    <source>
        <dbReference type="EMBL" id="GAA0202738.1"/>
    </source>
</evidence>
<dbReference type="InterPro" id="IPR004792">
    <property type="entry name" value="BaiN-like"/>
</dbReference>
<reference evidence="6 7" key="1">
    <citation type="journal article" date="2019" name="Int. J. Syst. Evol. Microbiol.">
        <title>The Global Catalogue of Microorganisms (GCM) 10K type strain sequencing project: providing services to taxonomists for standard genome sequencing and annotation.</title>
        <authorList>
            <consortium name="The Broad Institute Genomics Platform"/>
            <consortium name="The Broad Institute Genome Sequencing Center for Infectious Disease"/>
            <person name="Wu L."/>
            <person name="Ma J."/>
        </authorList>
    </citation>
    <scope>NUCLEOTIDE SEQUENCE [LARGE SCALE GENOMIC DNA]</scope>
    <source>
        <strain evidence="6 7">JCM 16211</strain>
    </source>
</reference>
<dbReference type="NCBIfam" id="TIGR00275">
    <property type="entry name" value="aminoacetone oxidase family FAD-binding enzyme"/>
    <property type="match status" value="1"/>
</dbReference>
<dbReference type="PANTHER" id="PTHR42887">
    <property type="entry name" value="OS12G0638800 PROTEIN"/>
    <property type="match status" value="1"/>
</dbReference>
<organism evidence="6 7">
    <name type="scientific">Kangiella japonica</name>
    <dbReference type="NCBI Taxonomy" id="647384"/>
    <lineage>
        <taxon>Bacteria</taxon>
        <taxon>Pseudomonadati</taxon>
        <taxon>Pseudomonadota</taxon>
        <taxon>Gammaproteobacteria</taxon>
        <taxon>Kangiellales</taxon>
        <taxon>Kangiellaceae</taxon>
        <taxon>Kangiella</taxon>
    </lineage>
</organism>
<comment type="caution">
    <text evidence="6">The sequence shown here is derived from an EMBL/GenBank/DDBJ whole genome shotgun (WGS) entry which is preliminary data.</text>
</comment>
<dbReference type="SUPFAM" id="SSF160996">
    <property type="entry name" value="HI0933 insert domain-like"/>
    <property type="match status" value="1"/>
</dbReference>
<name>A0ABN0SVX0_9GAMM</name>
<comment type="cofactor">
    <cofactor evidence="1">
        <name>FAD</name>
        <dbReference type="ChEBI" id="CHEBI:57692"/>
    </cofactor>
</comment>
<keyword evidence="7" id="KW-1185">Reference proteome</keyword>
<evidence type="ECO:0000256" key="2">
    <source>
        <dbReference type="ARBA" id="ARBA00022630"/>
    </source>
</evidence>
<dbReference type="PRINTS" id="PR00411">
    <property type="entry name" value="PNDRDTASEI"/>
</dbReference>
<feature type="domain" description="RsdA/BaiN/AoA(So)-like insert" evidence="5">
    <location>
        <begin position="188"/>
        <end position="340"/>
    </location>
</feature>
<dbReference type="Pfam" id="PF22780">
    <property type="entry name" value="HI0933_like_1st"/>
    <property type="match status" value="1"/>
</dbReference>
<dbReference type="Gene3D" id="1.10.8.260">
    <property type="entry name" value="HI0933 insert domain-like"/>
    <property type="match status" value="1"/>
</dbReference>
<dbReference type="Gene3D" id="3.50.50.60">
    <property type="entry name" value="FAD/NAD(P)-binding domain"/>
    <property type="match status" value="1"/>
</dbReference>
<evidence type="ECO:0000259" key="4">
    <source>
        <dbReference type="Pfam" id="PF03486"/>
    </source>
</evidence>
<keyword evidence="3" id="KW-0274">FAD</keyword>
<dbReference type="Gene3D" id="2.40.30.10">
    <property type="entry name" value="Translation factors"/>
    <property type="match status" value="1"/>
</dbReference>
<keyword evidence="2" id="KW-0285">Flavoprotein</keyword>
<protein>
    <submittedName>
        <fullName evidence="6">NAD(P)/FAD-dependent oxidoreductase</fullName>
    </submittedName>
</protein>
<dbReference type="SUPFAM" id="SSF51905">
    <property type="entry name" value="FAD/NAD(P)-binding domain"/>
    <property type="match status" value="1"/>
</dbReference>
<evidence type="ECO:0000256" key="1">
    <source>
        <dbReference type="ARBA" id="ARBA00001974"/>
    </source>
</evidence>
<dbReference type="EMBL" id="BAAAFM010000003">
    <property type="protein sequence ID" value="GAA0202738.1"/>
    <property type="molecule type" value="Genomic_DNA"/>
</dbReference>
<proteinExistence type="predicted"/>
<sequence>MQKRDVIIIGAGAAGLMCAISAGSRGKSVTVLDHANKVGKKILMSGGGRCNFTNYYTEPTNFLSENEHFCKSALSRYTQWDFISLVEKHEIPYHEKKLGQLFCDNKAKDIVNMLLDECSDVGADVRTHCSIDKVEKTDKGFLLTSSQGKWQCQSLVIATGALSIPTMGATGFGYDIARQFGLKVLPTRAGLVPFTLTPKLLEDFEGLSGTSADALVSCNGVSFRENILFTHRGLSGPSILQISSYWEPGDAVEINLFPDIDLYQTLKSVQQERPKTHINTVLAETLTKKLADRLTELWFSSYKEKPLAELSNEALQTIATQCQAWQLKPTGTEGYRTAEVTLGGVDTDEVSSKTFEAKKAPGLHFIGEVLDVTGHLGGFNFQWAWASGHACGQEL</sequence>
<dbReference type="InterPro" id="IPR036188">
    <property type="entry name" value="FAD/NAD-bd_sf"/>
</dbReference>
<dbReference type="PRINTS" id="PR00368">
    <property type="entry name" value="FADPNR"/>
</dbReference>
<dbReference type="RefSeq" id="WP_343986775.1">
    <property type="nucleotide sequence ID" value="NZ_BAAAFM010000003.1"/>
</dbReference>